<dbReference type="CDD" id="cd13121">
    <property type="entry name" value="BF2867_like_C"/>
    <property type="match status" value="1"/>
</dbReference>
<evidence type="ECO:0000256" key="1">
    <source>
        <dbReference type="SAM" id="SignalP"/>
    </source>
</evidence>
<dbReference type="RefSeq" id="WP_004302658.1">
    <property type="nucleotide sequence ID" value="NZ_CABKQC010000001.1"/>
</dbReference>
<reference evidence="2 3" key="1">
    <citation type="journal article" date="2019" name="Nat. Med.">
        <title>A library of human gut bacterial isolates paired with longitudinal multiomics data enables mechanistic microbiome research.</title>
        <authorList>
            <person name="Poyet M."/>
            <person name="Groussin M."/>
            <person name="Gibbons S.M."/>
            <person name="Avila-Pacheco J."/>
            <person name="Jiang X."/>
            <person name="Kearney S.M."/>
            <person name="Perrotta A.R."/>
            <person name="Berdy B."/>
            <person name="Zhao S."/>
            <person name="Lieberman T.D."/>
            <person name="Swanson P.K."/>
            <person name="Smith M."/>
            <person name="Roesemann S."/>
            <person name="Alexander J.E."/>
            <person name="Rich S.A."/>
            <person name="Livny J."/>
            <person name="Vlamakis H."/>
            <person name="Clish C."/>
            <person name="Bullock K."/>
            <person name="Deik A."/>
            <person name="Scott J."/>
            <person name="Pierce K.A."/>
            <person name="Xavier R.J."/>
            <person name="Alm E.J."/>
        </authorList>
    </citation>
    <scope>NUCLEOTIDE SEQUENCE [LARGE SCALE GENOMIC DNA]</scope>
    <source>
        <strain evidence="2 3">BIOML-A41</strain>
    </source>
</reference>
<dbReference type="CDD" id="cd13120">
    <property type="entry name" value="BF2867_like_N"/>
    <property type="match status" value="1"/>
</dbReference>
<dbReference type="EMBL" id="VWGP01000001">
    <property type="protein sequence ID" value="KAA4543125.1"/>
    <property type="molecule type" value="Genomic_DNA"/>
</dbReference>
<evidence type="ECO:0000313" key="2">
    <source>
        <dbReference type="EMBL" id="KAA4543125.1"/>
    </source>
</evidence>
<keyword evidence="1" id="KW-0732">Signal</keyword>
<feature type="chain" id="PRO_5030133641" evidence="1">
    <location>
        <begin position="21"/>
        <end position="324"/>
    </location>
</feature>
<dbReference type="Proteomes" id="UP000478493">
    <property type="component" value="Unassembled WGS sequence"/>
</dbReference>
<evidence type="ECO:0000313" key="3">
    <source>
        <dbReference type="Proteomes" id="UP000478493"/>
    </source>
</evidence>
<dbReference type="AlphaFoldDB" id="A0A5M5MBX9"/>
<dbReference type="PROSITE" id="PS51257">
    <property type="entry name" value="PROKAR_LIPOPROTEIN"/>
    <property type="match status" value="1"/>
</dbReference>
<dbReference type="InterPro" id="IPR042278">
    <property type="entry name" value="Mfa-like_1_N"/>
</dbReference>
<proteinExistence type="predicted"/>
<dbReference type="Pfam" id="PF13149">
    <property type="entry name" value="Mfa_like_1"/>
    <property type="match status" value="1"/>
</dbReference>
<comment type="caution">
    <text evidence="2">The sequence shown here is derived from an EMBL/GenBank/DDBJ whole genome shotgun (WGS) entry which is preliminary data.</text>
</comment>
<gene>
    <name evidence="2" type="ORF">F3B85_00445</name>
</gene>
<sequence>MKKILLAVTAALAITGCSQNEEFDSPSQKAEINFSTAAVTRATAMITDNFKQFKVYGYAHTGGFTTETESKTLVEGIFNKSEDKKWSEKDSNKFYWPSEGNVTFFGYSPVAETGTTYTAPESSKGYPTIVYTVNDDIASQSDFLVADKTGNGTTNVDGISLGFKHALTQIAFKLKGSDSNVNYTVTKLVLKGINNVGTYKWGTNTWESTTGTKDYTIDMVSSAATFVGDGADAVELTGNDKVLMLIPQAPNSAKIEVTYTATDKTTNIVYNNAPKEVNVPTDQWEVSQRIVFTIALTPGKIMNISGEVVNNGWADKEPQPDDLK</sequence>
<accession>A0A5M5MBX9</accession>
<protein>
    <submittedName>
        <fullName evidence="2">Fimbrillin family protein</fullName>
    </submittedName>
</protein>
<dbReference type="InterPro" id="IPR025049">
    <property type="entry name" value="Mfa-like_1"/>
</dbReference>
<name>A0A5M5MBX9_BACOV</name>
<feature type="signal peptide" evidence="1">
    <location>
        <begin position="1"/>
        <end position="20"/>
    </location>
</feature>
<dbReference type="Gene3D" id="2.60.40.2620">
    <property type="entry name" value="Fimbrillin-like"/>
    <property type="match status" value="1"/>
</dbReference>
<organism evidence="2 3">
    <name type="scientific">Bacteroides ovatus</name>
    <dbReference type="NCBI Taxonomy" id="28116"/>
    <lineage>
        <taxon>Bacteria</taxon>
        <taxon>Pseudomonadati</taxon>
        <taxon>Bacteroidota</taxon>
        <taxon>Bacteroidia</taxon>
        <taxon>Bacteroidales</taxon>
        <taxon>Bacteroidaceae</taxon>
        <taxon>Bacteroides</taxon>
    </lineage>
</organism>